<gene>
    <name evidence="1" type="ORF">BpHYR1_045686</name>
</gene>
<comment type="caution">
    <text evidence="1">The sequence shown here is derived from an EMBL/GenBank/DDBJ whole genome shotgun (WGS) entry which is preliminary data.</text>
</comment>
<protein>
    <submittedName>
        <fullName evidence="1">Uncharacterized protein</fullName>
    </submittedName>
</protein>
<reference evidence="1 2" key="1">
    <citation type="journal article" date="2018" name="Sci. Rep.">
        <title>Genomic signatures of local adaptation to the degree of environmental predictability in rotifers.</title>
        <authorList>
            <person name="Franch-Gras L."/>
            <person name="Hahn C."/>
            <person name="Garcia-Roger E.M."/>
            <person name="Carmona M.J."/>
            <person name="Serra M."/>
            <person name="Gomez A."/>
        </authorList>
    </citation>
    <scope>NUCLEOTIDE SEQUENCE [LARGE SCALE GENOMIC DNA]</scope>
    <source>
        <strain evidence="1">HYR1</strain>
    </source>
</reference>
<evidence type="ECO:0000313" key="1">
    <source>
        <dbReference type="EMBL" id="RNA10278.1"/>
    </source>
</evidence>
<organism evidence="1 2">
    <name type="scientific">Brachionus plicatilis</name>
    <name type="common">Marine rotifer</name>
    <name type="synonym">Brachionus muelleri</name>
    <dbReference type="NCBI Taxonomy" id="10195"/>
    <lineage>
        <taxon>Eukaryota</taxon>
        <taxon>Metazoa</taxon>
        <taxon>Spiralia</taxon>
        <taxon>Gnathifera</taxon>
        <taxon>Rotifera</taxon>
        <taxon>Eurotatoria</taxon>
        <taxon>Monogononta</taxon>
        <taxon>Pseudotrocha</taxon>
        <taxon>Ploima</taxon>
        <taxon>Brachionidae</taxon>
        <taxon>Brachionus</taxon>
    </lineage>
</organism>
<evidence type="ECO:0000313" key="2">
    <source>
        <dbReference type="Proteomes" id="UP000276133"/>
    </source>
</evidence>
<dbReference type="EMBL" id="REGN01006247">
    <property type="protein sequence ID" value="RNA10278.1"/>
    <property type="molecule type" value="Genomic_DNA"/>
</dbReference>
<accession>A0A3M7QH64</accession>
<name>A0A3M7QH64_BRAPC</name>
<keyword evidence="2" id="KW-1185">Reference proteome</keyword>
<sequence length="67" mass="8254">MEISFKIKFEKLDQKFKTKFHQEKNLKLYQKTANQQTIYLLLLRLFYRLVIKIVSYEDPKAWLSKNL</sequence>
<dbReference type="AlphaFoldDB" id="A0A3M7QH64"/>
<dbReference type="Proteomes" id="UP000276133">
    <property type="component" value="Unassembled WGS sequence"/>
</dbReference>
<proteinExistence type="predicted"/>